<evidence type="ECO:0000256" key="3">
    <source>
        <dbReference type="ARBA" id="ARBA00022801"/>
    </source>
</evidence>
<sequence length="408" mass="46447">MNVDLVLKNCKIVTSKEIIEANIAVDNGKIFEIKKTAHTPKAEETIDLKGKIVLPGAIDPHVHFRDPGKTHKEDFYTGTLSAAFGGVTTVLDMPNNNPDIDSNAALELKRKEIKKKAVVDYGLYAEVHDKNVEKIDKVNAFAYKAYLDEKISYENLQIALNKLKGKIIAVHPEDRKTVEKKEGRPLEAELKAIENIVKCNFNRNKIHFSHCTTKKSLDLIRNCQNSTVEVNIPHLFFDTNYKEELGYFIKMKPPVRTREEREELWKNLDRVDCLSTDHAPHTLEEKELENPPNGIPSIELFLPLLIDYAYRGKLEWIEIARLSSEGAAKTFGLENKGLIEKGKDADLVVVSKDEWKKVKAEELHSKCGWSPYNNWELRGKIEKVFLRGNLIVEIDEFVGKKGAGKELF</sequence>
<protein>
    <submittedName>
        <fullName evidence="5">Dihydroorotase family protein</fullName>
    </submittedName>
</protein>
<dbReference type="GO" id="GO:0006145">
    <property type="term" value="P:purine nucleobase catabolic process"/>
    <property type="evidence" value="ECO:0007669"/>
    <property type="project" value="TreeGrafter"/>
</dbReference>
<dbReference type="Pfam" id="PF01979">
    <property type="entry name" value="Amidohydro_1"/>
    <property type="match status" value="1"/>
</dbReference>
<accession>A0A832V2Y4</accession>
<proteinExistence type="predicted"/>
<evidence type="ECO:0000259" key="4">
    <source>
        <dbReference type="Pfam" id="PF01979"/>
    </source>
</evidence>
<dbReference type="InterPro" id="IPR032466">
    <property type="entry name" value="Metal_Hydrolase"/>
</dbReference>
<dbReference type="InterPro" id="IPR050138">
    <property type="entry name" value="DHOase/Allantoinase_Hydrolase"/>
</dbReference>
<dbReference type="Gene3D" id="3.20.20.140">
    <property type="entry name" value="Metal-dependent hydrolases"/>
    <property type="match status" value="1"/>
</dbReference>
<dbReference type="InterPro" id="IPR006680">
    <property type="entry name" value="Amidohydro-rel"/>
</dbReference>
<dbReference type="GO" id="GO:0046872">
    <property type="term" value="F:metal ion binding"/>
    <property type="evidence" value="ECO:0007669"/>
    <property type="project" value="UniProtKB-KW"/>
</dbReference>
<dbReference type="PROSITE" id="PS00483">
    <property type="entry name" value="DIHYDROOROTASE_2"/>
    <property type="match status" value="1"/>
</dbReference>
<gene>
    <name evidence="5" type="ORF">H1016_00700</name>
</gene>
<dbReference type="EMBL" id="DVAB01000007">
    <property type="protein sequence ID" value="HIK00042.1"/>
    <property type="molecule type" value="Genomic_DNA"/>
</dbReference>
<dbReference type="InterPro" id="IPR002195">
    <property type="entry name" value="Dihydroorotase_CS"/>
</dbReference>
<comment type="cofactor">
    <cofactor evidence="1">
        <name>Zn(2+)</name>
        <dbReference type="ChEBI" id="CHEBI:29105"/>
    </cofactor>
</comment>
<dbReference type="SUPFAM" id="SSF51338">
    <property type="entry name" value="Composite domain of metallo-dependent hydrolases"/>
    <property type="match status" value="1"/>
</dbReference>
<evidence type="ECO:0000256" key="2">
    <source>
        <dbReference type="ARBA" id="ARBA00022723"/>
    </source>
</evidence>
<feature type="domain" description="Amidohydrolase-related" evidence="4">
    <location>
        <begin position="52"/>
        <end position="390"/>
    </location>
</feature>
<name>A0A832V2Y4_9ARCH</name>
<reference evidence="5 6" key="1">
    <citation type="journal article" name="Nat. Commun.">
        <title>Undinarchaeota illuminate DPANN phylogeny and the impact of gene transfer on archaeal evolution.</title>
        <authorList>
            <person name="Dombrowski N."/>
            <person name="Williams T.A."/>
            <person name="Sun J."/>
            <person name="Woodcroft B.J."/>
            <person name="Lee J.H."/>
            <person name="Minh B.Q."/>
            <person name="Rinke C."/>
            <person name="Spang A."/>
        </authorList>
    </citation>
    <scope>NUCLEOTIDE SEQUENCE [LARGE SCALE GENOMIC DNA]</scope>
    <source>
        <strain evidence="5">MAG_bin1129</strain>
    </source>
</reference>
<evidence type="ECO:0000313" key="6">
    <source>
        <dbReference type="Proteomes" id="UP000646946"/>
    </source>
</evidence>
<evidence type="ECO:0000313" key="5">
    <source>
        <dbReference type="EMBL" id="HIK00042.1"/>
    </source>
</evidence>
<keyword evidence="3" id="KW-0378">Hydrolase</keyword>
<evidence type="ECO:0000256" key="1">
    <source>
        <dbReference type="ARBA" id="ARBA00001947"/>
    </source>
</evidence>
<organism evidence="5 6">
    <name type="scientific">Candidatus Naiadarchaeum limnaeum</name>
    <dbReference type="NCBI Taxonomy" id="2756139"/>
    <lineage>
        <taxon>Archaea</taxon>
        <taxon>Candidatus Undinarchaeota</taxon>
        <taxon>Candidatus Undinarchaeia</taxon>
        <taxon>Candidatus Naiadarchaeales</taxon>
        <taxon>Candidatus Naiadarchaeaceae</taxon>
        <taxon>Candidatus Naiadarchaeum</taxon>
    </lineage>
</organism>
<dbReference type="Gene3D" id="2.30.40.10">
    <property type="entry name" value="Urease, subunit C, domain 1"/>
    <property type="match status" value="1"/>
</dbReference>
<dbReference type="InterPro" id="IPR011059">
    <property type="entry name" value="Metal-dep_hydrolase_composite"/>
</dbReference>
<dbReference type="NCBIfam" id="TIGR00857">
    <property type="entry name" value="pyrC_multi"/>
    <property type="match status" value="1"/>
</dbReference>
<dbReference type="PANTHER" id="PTHR43668">
    <property type="entry name" value="ALLANTOINASE"/>
    <property type="match status" value="1"/>
</dbReference>
<dbReference type="SUPFAM" id="SSF51556">
    <property type="entry name" value="Metallo-dependent hydrolases"/>
    <property type="match status" value="1"/>
</dbReference>
<comment type="caution">
    <text evidence="5">The sequence shown here is derived from an EMBL/GenBank/DDBJ whole genome shotgun (WGS) entry which is preliminary data.</text>
</comment>
<keyword evidence="6" id="KW-1185">Reference proteome</keyword>
<dbReference type="GO" id="GO:0004038">
    <property type="term" value="F:allantoinase activity"/>
    <property type="evidence" value="ECO:0007669"/>
    <property type="project" value="TreeGrafter"/>
</dbReference>
<dbReference type="Proteomes" id="UP000646946">
    <property type="component" value="Unassembled WGS sequence"/>
</dbReference>
<dbReference type="GO" id="GO:0005737">
    <property type="term" value="C:cytoplasm"/>
    <property type="evidence" value="ECO:0007669"/>
    <property type="project" value="TreeGrafter"/>
</dbReference>
<dbReference type="PANTHER" id="PTHR43668:SF2">
    <property type="entry name" value="ALLANTOINASE"/>
    <property type="match status" value="1"/>
</dbReference>
<dbReference type="PROSITE" id="PS00482">
    <property type="entry name" value="DIHYDROOROTASE_1"/>
    <property type="match status" value="1"/>
</dbReference>
<keyword evidence="2" id="KW-0479">Metal-binding</keyword>
<dbReference type="AlphaFoldDB" id="A0A832V2Y4"/>